<evidence type="ECO:0000256" key="2">
    <source>
        <dbReference type="ARBA" id="ARBA00022630"/>
    </source>
</evidence>
<dbReference type="PANTHER" id="PTHR42913">
    <property type="entry name" value="APOPTOSIS-INDUCING FACTOR 1"/>
    <property type="match status" value="1"/>
</dbReference>
<dbReference type="OrthoDB" id="9767928at2"/>
<reference evidence="6 7" key="1">
    <citation type="submission" date="2018-12" db="EMBL/GenBank/DDBJ databases">
        <title>Complete genome sequence of Iodobacter sp. H11R3.</title>
        <authorList>
            <person name="Bae J.-W."/>
        </authorList>
    </citation>
    <scope>NUCLEOTIDE SEQUENCE [LARGE SCALE GENOMIC DNA]</scope>
    <source>
        <strain evidence="6 7">H11R3</strain>
    </source>
</reference>
<keyword evidence="7" id="KW-1185">Reference proteome</keyword>
<protein>
    <submittedName>
        <fullName evidence="6">Pyridine nucleotide-disulfide oxidoreductase</fullName>
    </submittedName>
</protein>
<dbReference type="KEGG" id="iod:EJO50_06635"/>
<dbReference type="InterPro" id="IPR023753">
    <property type="entry name" value="FAD/NAD-binding_dom"/>
</dbReference>
<dbReference type="PRINTS" id="PR00368">
    <property type="entry name" value="FADPNR"/>
</dbReference>
<accession>A0A3S8ZRV0</accession>
<dbReference type="Pfam" id="PF07992">
    <property type="entry name" value="Pyr_redox_2"/>
    <property type="match status" value="1"/>
</dbReference>
<dbReference type="PANTHER" id="PTHR42913:SF9">
    <property type="entry name" value="SLR1591 PROTEIN"/>
    <property type="match status" value="1"/>
</dbReference>
<dbReference type="InterPro" id="IPR036188">
    <property type="entry name" value="FAD/NAD-bd_sf"/>
</dbReference>
<gene>
    <name evidence="6" type="ORF">EJO50_06635</name>
</gene>
<dbReference type="EMBL" id="CP034433">
    <property type="protein sequence ID" value="AZN36184.1"/>
    <property type="molecule type" value="Genomic_DNA"/>
</dbReference>
<comment type="cofactor">
    <cofactor evidence="1">
        <name>FAD</name>
        <dbReference type="ChEBI" id="CHEBI:57692"/>
    </cofactor>
</comment>
<dbReference type="GO" id="GO:0003955">
    <property type="term" value="F:NAD(P)H dehydrogenase (quinone) activity"/>
    <property type="evidence" value="ECO:0007669"/>
    <property type="project" value="TreeGrafter"/>
</dbReference>
<dbReference type="SUPFAM" id="SSF51905">
    <property type="entry name" value="FAD/NAD(P)-binding domain"/>
    <property type="match status" value="2"/>
</dbReference>
<dbReference type="AlphaFoldDB" id="A0A3S8ZRV0"/>
<evidence type="ECO:0000256" key="3">
    <source>
        <dbReference type="ARBA" id="ARBA00022827"/>
    </source>
</evidence>
<dbReference type="RefSeq" id="WP_125972621.1">
    <property type="nucleotide sequence ID" value="NZ_CP034433.1"/>
</dbReference>
<dbReference type="GO" id="GO:0019646">
    <property type="term" value="P:aerobic electron transport chain"/>
    <property type="evidence" value="ECO:0007669"/>
    <property type="project" value="TreeGrafter"/>
</dbReference>
<dbReference type="InterPro" id="IPR051169">
    <property type="entry name" value="NADH-Q_oxidoreductase"/>
</dbReference>
<dbReference type="NCBIfam" id="TIGR03169">
    <property type="entry name" value="Nterm_to_SelD"/>
    <property type="match status" value="1"/>
</dbReference>
<name>A0A3S8ZRV0_9NEIS</name>
<organism evidence="6 7">
    <name type="scientific">Iodobacter ciconiae</name>
    <dbReference type="NCBI Taxonomy" id="2496266"/>
    <lineage>
        <taxon>Bacteria</taxon>
        <taxon>Pseudomonadati</taxon>
        <taxon>Pseudomonadota</taxon>
        <taxon>Betaproteobacteria</taxon>
        <taxon>Neisseriales</taxon>
        <taxon>Chitinibacteraceae</taxon>
        <taxon>Iodobacter</taxon>
    </lineage>
</organism>
<keyword evidence="3" id="KW-0274">FAD</keyword>
<proteinExistence type="predicted"/>
<dbReference type="PRINTS" id="PR00411">
    <property type="entry name" value="PNDRDTASEI"/>
</dbReference>
<evidence type="ECO:0000256" key="4">
    <source>
        <dbReference type="ARBA" id="ARBA00023002"/>
    </source>
</evidence>
<dbReference type="Gene3D" id="3.50.50.100">
    <property type="match status" value="1"/>
</dbReference>
<feature type="domain" description="FAD/NAD(P)-binding" evidence="5">
    <location>
        <begin position="4"/>
        <end position="286"/>
    </location>
</feature>
<evidence type="ECO:0000313" key="6">
    <source>
        <dbReference type="EMBL" id="AZN36184.1"/>
    </source>
</evidence>
<keyword evidence="2" id="KW-0285">Flavoprotein</keyword>
<evidence type="ECO:0000259" key="5">
    <source>
        <dbReference type="Pfam" id="PF07992"/>
    </source>
</evidence>
<evidence type="ECO:0000256" key="1">
    <source>
        <dbReference type="ARBA" id="ARBA00001974"/>
    </source>
</evidence>
<evidence type="ECO:0000313" key="7">
    <source>
        <dbReference type="Proteomes" id="UP000282438"/>
    </source>
</evidence>
<dbReference type="Proteomes" id="UP000282438">
    <property type="component" value="Chromosome"/>
</dbReference>
<dbReference type="InterPro" id="IPR017584">
    <property type="entry name" value="Pyridine_nucleo_diS_OxRdtase_N"/>
</dbReference>
<sequence>MKTLILLGGGHAHLAVLKQLQKGTPEGWRVQLLSPSKYQTYSGMLPGWIAGHYSLSDCQIDLQRLCQSAHVEFIIDQAASIDADHCNVSLNSQATLTYDLLSIDIGGESDVSHLALAADKLIPIRPLDYFIQKWGEIVNQLEQGRALRIAVVGGGAAGIELALAMQYFRQNLKLPLEIDFICSSRGILPGFTQAVRGRAQQAMLNNGIRQHQAIAKGIEGGLLLSNGVRIAADFIVAAPGVRAPLCLSGSKLALNKRGFIALNDAQQSISHPNVFAAGDVGSRSVEHEKSGVHAVRAGPVLAKNLFDMMQGRSSLVHYTPKRTTLYLLATGPKHAIASWGNFSADGYWVWLWKRWIDLNFIKKCRN</sequence>
<keyword evidence="4" id="KW-0560">Oxidoreductase</keyword>